<feature type="compositionally biased region" description="Polar residues" evidence="1">
    <location>
        <begin position="1"/>
        <end position="11"/>
    </location>
</feature>
<feature type="region of interest" description="Disordered" evidence="1">
    <location>
        <begin position="1"/>
        <end position="36"/>
    </location>
</feature>
<proteinExistence type="predicted"/>
<name>A0A2Z3YN70_9CORY</name>
<protein>
    <submittedName>
        <fullName evidence="2">Uncharacterized protein</fullName>
    </submittedName>
</protein>
<evidence type="ECO:0000313" key="2">
    <source>
        <dbReference type="EMBL" id="AWT26645.1"/>
    </source>
</evidence>
<evidence type="ECO:0000313" key="3">
    <source>
        <dbReference type="Proteomes" id="UP000247696"/>
    </source>
</evidence>
<reference evidence="3" key="1">
    <citation type="submission" date="2017-11" db="EMBL/GenBank/DDBJ databases">
        <title>Otitis media/interna in a cat caused by the recently described species Corynebacterium provencense.</title>
        <authorList>
            <person name="Kittl S."/>
            <person name="Brodard I."/>
            <person name="Rychener L."/>
            <person name="Jores J."/>
            <person name="Roosje P."/>
            <person name="Gobeli Brawand S."/>
        </authorList>
    </citation>
    <scope>NUCLEOTIDE SEQUENCE [LARGE SCALE GENOMIC DNA]</scope>
    <source>
        <strain evidence="3">17KM38</strain>
    </source>
</reference>
<gene>
    <name evidence="2" type="ORF">Csp1_18720</name>
</gene>
<keyword evidence="3" id="KW-1185">Reference proteome</keyword>
<organism evidence="2 3">
    <name type="scientific">Corynebacterium provencense</name>
    <dbReference type="NCBI Taxonomy" id="1737425"/>
    <lineage>
        <taxon>Bacteria</taxon>
        <taxon>Bacillati</taxon>
        <taxon>Actinomycetota</taxon>
        <taxon>Actinomycetes</taxon>
        <taxon>Mycobacteriales</taxon>
        <taxon>Corynebacteriaceae</taxon>
        <taxon>Corynebacterium</taxon>
    </lineage>
</organism>
<accession>A0A2Z3YN70</accession>
<feature type="compositionally biased region" description="Polar residues" evidence="1">
    <location>
        <begin position="18"/>
        <end position="28"/>
    </location>
</feature>
<dbReference type="Proteomes" id="UP000247696">
    <property type="component" value="Chromosome"/>
</dbReference>
<feature type="compositionally biased region" description="Low complexity" evidence="1">
    <location>
        <begin position="77"/>
        <end position="91"/>
    </location>
</feature>
<sequence length="226" mass="23437">MNAPQNMSSTTDLRRSASAPSKMSSRTIPASLPPSSRVSRLRLPALASTIRRPVDVDPVNRTFLIAGCPAITAPTSRSPGTTVRTPGGRTSLRTAHRASTDRVVFSDGFTITALPIRSAEAVCHTVIIIGQFHGPIAPTMPTGRHLRVARVPPSSTTVSTGTSRDAAVRSQLTHAPTSNLAFGPLSGLPVSLLSSSARGSATCSTASAAFSSRSARSPELQDAQSG</sequence>
<dbReference type="KEGG" id="cpre:Csp1_18720"/>
<dbReference type="AlphaFoldDB" id="A0A2Z3YN70"/>
<dbReference type="EMBL" id="CP024988">
    <property type="protein sequence ID" value="AWT26645.1"/>
    <property type="molecule type" value="Genomic_DNA"/>
</dbReference>
<evidence type="ECO:0000256" key="1">
    <source>
        <dbReference type="SAM" id="MobiDB-lite"/>
    </source>
</evidence>
<feature type="region of interest" description="Disordered" evidence="1">
    <location>
        <begin position="75"/>
        <end position="95"/>
    </location>
</feature>